<sequence length="102" mass="11801">MDNREELLSEEVRKYEHLYNPSMSEYKDTEMASNSWKEISANGQQLHLNQLLFVWLSGSSLQWLDLNICSMSHCTGFLVIPKAFVRFTTLTGDLQLFTNPPD</sequence>
<name>A0A9N7TU90_PLEPL</name>
<dbReference type="AlphaFoldDB" id="A0A9N7TU90"/>
<dbReference type="Proteomes" id="UP001153269">
    <property type="component" value="Unassembled WGS sequence"/>
</dbReference>
<protein>
    <recommendedName>
        <fullName evidence="1">MADF domain-containing protein</fullName>
    </recommendedName>
</protein>
<evidence type="ECO:0000259" key="1">
    <source>
        <dbReference type="Pfam" id="PF10545"/>
    </source>
</evidence>
<dbReference type="InterPro" id="IPR006578">
    <property type="entry name" value="MADF-dom"/>
</dbReference>
<gene>
    <name evidence="2" type="ORF">PLEPLA_LOCUS6021</name>
</gene>
<dbReference type="EMBL" id="CADEAL010000311">
    <property type="protein sequence ID" value="CAB1418199.1"/>
    <property type="molecule type" value="Genomic_DNA"/>
</dbReference>
<comment type="caution">
    <text evidence="2">The sequence shown here is derived from an EMBL/GenBank/DDBJ whole genome shotgun (WGS) entry which is preliminary data.</text>
</comment>
<evidence type="ECO:0000313" key="3">
    <source>
        <dbReference type="Proteomes" id="UP001153269"/>
    </source>
</evidence>
<keyword evidence="3" id="KW-1185">Reference proteome</keyword>
<reference evidence="2" key="1">
    <citation type="submission" date="2020-03" db="EMBL/GenBank/DDBJ databases">
        <authorList>
            <person name="Weist P."/>
        </authorList>
    </citation>
    <scope>NUCLEOTIDE SEQUENCE</scope>
</reference>
<organism evidence="2 3">
    <name type="scientific">Pleuronectes platessa</name>
    <name type="common">European plaice</name>
    <dbReference type="NCBI Taxonomy" id="8262"/>
    <lineage>
        <taxon>Eukaryota</taxon>
        <taxon>Metazoa</taxon>
        <taxon>Chordata</taxon>
        <taxon>Craniata</taxon>
        <taxon>Vertebrata</taxon>
        <taxon>Euteleostomi</taxon>
        <taxon>Actinopterygii</taxon>
        <taxon>Neopterygii</taxon>
        <taxon>Teleostei</taxon>
        <taxon>Neoteleostei</taxon>
        <taxon>Acanthomorphata</taxon>
        <taxon>Carangaria</taxon>
        <taxon>Pleuronectiformes</taxon>
        <taxon>Pleuronectoidei</taxon>
        <taxon>Pleuronectidae</taxon>
        <taxon>Pleuronectes</taxon>
    </lineage>
</organism>
<accession>A0A9N7TU90</accession>
<dbReference type="Pfam" id="PF10545">
    <property type="entry name" value="MADF_DNA_bdg"/>
    <property type="match status" value="1"/>
</dbReference>
<evidence type="ECO:0000313" key="2">
    <source>
        <dbReference type="EMBL" id="CAB1418199.1"/>
    </source>
</evidence>
<proteinExistence type="predicted"/>
<feature type="domain" description="MADF" evidence="1">
    <location>
        <begin position="10"/>
        <end position="43"/>
    </location>
</feature>